<sequence length="270" mass="31594">MKENTDIIDEILPLFNDPEKYTKIEEYLCMNSNLPGPRGNLTLADKFAGYFKTAFVRKELIDCLFQWANIPEETAPVNDRKEYLPFCAILALGAHYYYTEENTKLRIMEQLKKAMNDTRWRVREGVAMGFQYIAEMEFEPVRLYFTKWYKDSNYLEKRAFLAALAHPPILKNKDIVRFSLRLSDDILKDIITSGDESRKTEEFSVLSKGLQYCISVFTAELPEEGFQLLKNYASYKDKDISKIIKANLSKTRLTKKYPQMVKEVSEVIYE</sequence>
<dbReference type="InterPro" id="IPR016024">
    <property type="entry name" value="ARM-type_fold"/>
</dbReference>
<protein>
    <recommendedName>
        <fullName evidence="3">DNA alkylation repair protein</fullName>
    </recommendedName>
</protein>
<evidence type="ECO:0008006" key="3">
    <source>
        <dbReference type="Google" id="ProtNLM"/>
    </source>
</evidence>
<accession>A0A6P1TUM3</accession>
<dbReference type="RefSeq" id="WP_161840009.1">
    <property type="nucleotide sequence ID" value="NZ_CP048000.1"/>
</dbReference>
<keyword evidence="2" id="KW-1185">Reference proteome</keyword>
<dbReference type="KEGG" id="anr:Ana3638_22420"/>
<gene>
    <name evidence="1" type="ORF">Ana3638_22420</name>
</gene>
<organism evidence="1 2">
    <name type="scientific">Anaerocolumna sedimenticola</name>
    <dbReference type="NCBI Taxonomy" id="2696063"/>
    <lineage>
        <taxon>Bacteria</taxon>
        <taxon>Bacillati</taxon>
        <taxon>Bacillota</taxon>
        <taxon>Clostridia</taxon>
        <taxon>Lachnospirales</taxon>
        <taxon>Lachnospiraceae</taxon>
        <taxon>Anaerocolumna</taxon>
    </lineage>
</organism>
<evidence type="ECO:0000313" key="1">
    <source>
        <dbReference type="EMBL" id="QHQ63188.1"/>
    </source>
</evidence>
<name>A0A6P1TUM3_9FIRM</name>
<dbReference type="Proteomes" id="UP000464314">
    <property type="component" value="Chromosome"/>
</dbReference>
<evidence type="ECO:0000313" key="2">
    <source>
        <dbReference type="Proteomes" id="UP000464314"/>
    </source>
</evidence>
<dbReference type="EMBL" id="CP048000">
    <property type="protein sequence ID" value="QHQ63188.1"/>
    <property type="molecule type" value="Genomic_DNA"/>
</dbReference>
<reference evidence="1 2" key="1">
    <citation type="submission" date="2020-01" db="EMBL/GenBank/DDBJ databases">
        <title>Genome analysis of Anaerocolumna sp. CBA3638.</title>
        <authorList>
            <person name="Kim J."/>
            <person name="Roh S.W."/>
        </authorList>
    </citation>
    <scope>NUCLEOTIDE SEQUENCE [LARGE SCALE GENOMIC DNA]</scope>
    <source>
        <strain evidence="1 2">CBA3638</strain>
    </source>
</reference>
<dbReference type="SUPFAM" id="SSF48371">
    <property type="entry name" value="ARM repeat"/>
    <property type="match status" value="1"/>
</dbReference>
<proteinExistence type="predicted"/>
<dbReference type="AlphaFoldDB" id="A0A6P1TUM3"/>